<feature type="compositionally biased region" description="Basic and acidic residues" evidence="1">
    <location>
        <begin position="22"/>
        <end position="37"/>
    </location>
</feature>
<dbReference type="AlphaFoldDB" id="A0AAD3HFL8"/>
<keyword evidence="3" id="KW-1185">Reference proteome</keyword>
<feature type="region of interest" description="Disordered" evidence="1">
    <location>
        <begin position="65"/>
        <end position="88"/>
    </location>
</feature>
<protein>
    <submittedName>
        <fullName evidence="2">Uncharacterized protein</fullName>
    </submittedName>
</protein>
<accession>A0AAD3HFL8</accession>
<evidence type="ECO:0000313" key="2">
    <source>
        <dbReference type="EMBL" id="GFH61369.1"/>
    </source>
</evidence>
<feature type="compositionally biased region" description="Acidic residues" evidence="1">
    <location>
        <begin position="68"/>
        <end position="79"/>
    </location>
</feature>
<organism evidence="2 3">
    <name type="scientific">Chaetoceros tenuissimus</name>
    <dbReference type="NCBI Taxonomy" id="426638"/>
    <lineage>
        <taxon>Eukaryota</taxon>
        <taxon>Sar</taxon>
        <taxon>Stramenopiles</taxon>
        <taxon>Ochrophyta</taxon>
        <taxon>Bacillariophyta</taxon>
        <taxon>Coscinodiscophyceae</taxon>
        <taxon>Chaetocerotophycidae</taxon>
        <taxon>Chaetocerotales</taxon>
        <taxon>Chaetocerotaceae</taxon>
        <taxon>Chaetoceros</taxon>
    </lineage>
</organism>
<dbReference type="EMBL" id="BLLK01000074">
    <property type="protein sequence ID" value="GFH61369.1"/>
    <property type="molecule type" value="Genomic_DNA"/>
</dbReference>
<name>A0AAD3HFL8_9STRA</name>
<evidence type="ECO:0000256" key="1">
    <source>
        <dbReference type="SAM" id="MobiDB-lite"/>
    </source>
</evidence>
<sequence>MSSPVATKKRASDASSASSEGPEDKKSKITPEKKSPHDIYFETRNAWLNEHKDINGAILIRGIPSNHDEEEEDSDDESEEAAKTRQNNYTTEQMNALRFIMVNKSREKWLDEMNELVLGEQANEPFKMFNTSFSYEVLDSWFFLKDRILPRKSQAQKLDILMAYTYTIKRNDCWMHDNEGGMGELVKGLAGAWKKLLKNSDEKLGWDLEYTKPAVIELLEQFKKEIEDMDSCYEMGKFKYN</sequence>
<evidence type="ECO:0000313" key="3">
    <source>
        <dbReference type="Proteomes" id="UP001054902"/>
    </source>
</evidence>
<proteinExistence type="predicted"/>
<dbReference type="Proteomes" id="UP001054902">
    <property type="component" value="Unassembled WGS sequence"/>
</dbReference>
<gene>
    <name evidence="2" type="ORF">CTEN210_17845</name>
</gene>
<comment type="caution">
    <text evidence="2">The sequence shown here is derived from an EMBL/GenBank/DDBJ whole genome shotgun (WGS) entry which is preliminary data.</text>
</comment>
<feature type="region of interest" description="Disordered" evidence="1">
    <location>
        <begin position="1"/>
        <end position="37"/>
    </location>
</feature>
<reference evidence="2 3" key="1">
    <citation type="journal article" date="2021" name="Sci. Rep.">
        <title>The genome of the diatom Chaetoceros tenuissimus carries an ancient integrated fragment of an extant virus.</title>
        <authorList>
            <person name="Hongo Y."/>
            <person name="Kimura K."/>
            <person name="Takaki Y."/>
            <person name="Yoshida Y."/>
            <person name="Baba S."/>
            <person name="Kobayashi G."/>
            <person name="Nagasaki K."/>
            <person name="Hano T."/>
            <person name="Tomaru Y."/>
        </authorList>
    </citation>
    <scope>NUCLEOTIDE SEQUENCE [LARGE SCALE GENOMIC DNA]</scope>
    <source>
        <strain evidence="2 3">NIES-3715</strain>
    </source>
</reference>